<dbReference type="AlphaFoldDB" id="A0A9W8AYJ1"/>
<dbReference type="EMBL" id="JANBQB010002105">
    <property type="protein sequence ID" value="KAJ1968521.1"/>
    <property type="molecule type" value="Genomic_DNA"/>
</dbReference>
<keyword evidence="3" id="KW-0378">Hydrolase</keyword>
<evidence type="ECO:0000313" key="8">
    <source>
        <dbReference type="EMBL" id="KAJ1968521.1"/>
    </source>
</evidence>
<evidence type="ECO:0000256" key="1">
    <source>
        <dbReference type="ARBA" id="ARBA00022670"/>
    </source>
</evidence>
<dbReference type="Pfam" id="PF07504">
    <property type="entry name" value="FTP"/>
    <property type="match status" value="1"/>
</dbReference>
<feature type="non-terminal residue" evidence="8">
    <location>
        <position position="227"/>
    </location>
</feature>
<feature type="domain" description="FTP" evidence="7">
    <location>
        <begin position="77"/>
        <end position="127"/>
    </location>
</feature>
<comment type="caution">
    <text evidence="8">The sequence shown here is derived from an EMBL/GenBank/DDBJ whole genome shotgun (WGS) entry which is preliminary data.</text>
</comment>
<keyword evidence="5" id="KW-0482">Metalloprotease</keyword>
<name>A0A9W8AYJ1_9FUNG</name>
<keyword evidence="4" id="KW-0862">Zinc</keyword>
<dbReference type="GO" id="GO:0046872">
    <property type="term" value="F:metal ion binding"/>
    <property type="evidence" value="ECO:0007669"/>
    <property type="project" value="UniProtKB-KW"/>
</dbReference>
<evidence type="ECO:0000256" key="3">
    <source>
        <dbReference type="ARBA" id="ARBA00022801"/>
    </source>
</evidence>
<sequence length="227" mass="24596">MQPITVLVLTLAVLGRPLVVSSMQIARNVTFFTPERPHAVYVTDTAAPALPLLPEPIEPAVRALSLAKALYALQDDDIVVKDNHVSEDVGVTHIYLRQRLDGREIANADMNVNIDADGNILSYGSSFISQPAKIPSIQAIPSDPEDQAQTQGPINAIQMVLQVLGYATSQESAMVIESHDNDSIAVANVPSSVEPTTIVRPVYLVDGESKLVPTWEVTLHTLDDWVV</sequence>
<accession>A0A9W8AYJ1</accession>
<dbReference type="InterPro" id="IPR011096">
    <property type="entry name" value="FTP_domain"/>
</dbReference>
<keyword evidence="6" id="KW-0732">Signal</keyword>
<evidence type="ECO:0000256" key="4">
    <source>
        <dbReference type="ARBA" id="ARBA00022833"/>
    </source>
</evidence>
<feature type="signal peptide" evidence="6">
    <location>
        <begin position="1"/>
        <end position="22"/>
    </location>
</feature>
<keyword evidence="9" id="KW-1185">Reference proteome</keyword>
<dbReference type="GO" id="GO:0008237">
    <property type="term" value="F:metallopeptidase activity"/>
    <property type="evidence" value="ECO:0007669"/>
    <property type="project" value="UniProtKB-KW"/>
</dbReference>
<dbReference type="Proteomes" id="UP001151582">
    <property type="component" value="Unassembled WGS sequence"/>
</dbReference>
<reference evidence="8" key="1">
    <citation type="submission" date="2022-07" db="EMBL/GenBank/DDBJ databases">
        <title>Phylogenomic reconstructions and comparative analyses of Kickxellomycotina fungi.</title>
        <authorList>
            <person name="Reynolds N.K."/>
            <person name="Stajich J.E."/>
            <person name="Barry K."/>
            <person name="Grigoriev I.V."/>
            <person name="Crous P."/>
            <person name="Smith M.E."/>
        </authorList>
    </citation>
    <scope>NUCLEOTIDE SEQUENCE</scope>
    <source>
        <strain evidence="8">RSA 567</strain>
    </source>
</reference>
<gene>
    <name evidence="8" type="ORF">H4R34_006259</name>
</gene>
<feature type="chain" id="PRO_5040767246" description="FTP domain-containing protein" evidence="6">
    <location>
        <begin position="23"/>
        <end position="227"/>
    </location>
</feature>
<dbReference type="InterPro" id="IPR050371">
    <property type="entry name" value="Fungal_virulence_M36"/>
</dbReference>
<evidence type="ECO:0000256" key="2">
    <source>
        <dbReference type="ARBA" id="ARBA00022723"/>
    </source>
</evidence>
<protein>
    <recommendedName>
        <fullName evidence="7">FTP domain-containing protein</fullName>
    </recommendedName>
</protein>
<organism evidence="8 9">
    <name type="scientific">Dimargaris verticillata</name>
    <dbReference type="NCBI Taxonomy" id="2761393"/>
    <lineage>
        <taxon>Eukaryota</taxon>
        <taxon>Fungi</taxon>
        <taxon>Fungi incertae sedis</taxon>
        <taxon>Zoopagomycota</taxon>
        <taxon>Kickxellomycotina</taxon>
        <taxon>Dimargaritomycetes</taxon>
        <taxon>Dimargaritales</taxon>
        <taxon>Dimargaritaceae</taxon>
        <taxon>Dimargaris</taxon>
    </lineage>
</organism>
<evidence type="ECO:0000256" key="5">
    <source>
        <dbReference type="ARBA" id="ARBA00023049"/>
    </source>
</evidence>
<evidence type="ECO:0000259" key="7">
    <source>
        <dbReference type="Pfam" id="PF07504"/>
    </source>
</evidence>
<keyword evidence="1" id="KW-0645">Protease</keyword>
<dbReference type="PANTHER" id="PTHR33478:SF1">
    <property type="entry name" value="EXTRACELLULAR METALLOPROTEINASE MEP"/>
    <property type="match status" value="1"/>
</dbReference>
<evidence type="ECO:0000256" key="6">
    <source>
        <dbReference type="SAM" id="SignalP"/>
    </source>
</evidence>
<dbReference type="OrthoDB" id="3227768at2759"/>
<dbReference type="PANTHER" id="PTHR33478">
    <property type="entry name" value="EXTRACELLULAR METALLOPROTEINASE MEP"/>
    <property type="match status" value="1"/>
</dbReference>
<keyword evidence="2" id="KW-0479">Metal-binding</keyword>
<evidence type="ECO:0000313" key="9">
    <source>
        <dbReference type="Proteomes" id="UP001151582"/>
    </source>
</evidence>
<proteinExistence type="predicted"/>
<dbReference type="GO" id="GO:0006508">
    <property type="term" value="P:proteolysis"/>
    <property type="evidence" value="ECO:0007669"/>
    <property type="project" value="UniProtKB-KW"/>
</dbReference>